<evidence type="ECO:0000313" key="2">
    <source>
        <dbReference type="EMBL" id="GAT95153.1"/>
    </source>
</evidence>
<organism evidence="2 3">
    <name type="scientific">Entamoeba histolytica</name>
    <dbReference type="NCBI Taxonomy" id="5759"/>
    <lineage>
        <taxon>Eukaryota</taxon>
        <taxon>Amoebozoa</taxon>
        <taxon>Evosea</taxon>
        <taxon>Archamoebae</taxon>
        <taxon>Mastigamoebida</taxon>
        <taxon>Entamoebidae</taxon>
        <taxon>Entamoeba</taxon>
    </lineage>
</organism>
<dbReference type="VEuPathDB" id="AmoebaDB:EHI7A_037910"/>
<gene>
    <name evidence="2" type="ORF">CL6EHI_062710</name>
</gene>
<proteinExistence type="predicted"/>
<dbReference type="OMA" id="YCQPGKA"/>
<dbReference type="VEuPathDB" id="AmoebaDB:EHI8A_036690"/>
<accession>A0A5K1U6F0</accession>
<reference evidence="2 3" key="1">
    <citation type="submission" date="2016-05" db="EMBL/GenBank/DDBJ databases">
        <title>First whole genome sequencing of Entamoeba histolytica HM1:IMSS-clone-6.</title>
        <authorList>
            <person name="Mukherjee Avik.K."/>
            <person name="Izumyama S."/>
            <person name="Nakada-Tsukui K."/>
            <person name="Nozaki T."/>
        </authorList>
    </citation>
    <scope>NUCLEOTIDE SEQUENCE [LARGE SCALE GENOMIC DNA]</scope>
    <source>
        <strain evidence="2 3">HM1:IMSS clone 6</strain>
    </source>
</reference>
<feature type="region of interest" description="Disordered" evidence="1">
    <location>
        <begin position="1"/>
        <end position="20"/>
    </location>
</feature>
<dbReference type="VEuPathDB" id="AmoebaDB:KM1_036100"/>
<dbReference type="AlphaFoldDB" id="A0A5K1U6F0"/>
<feature type="region of interest" description="Disordered" evidence="1">
    <location>
        <begin position="184"/>
        <end position="208"/>
    </location>
</feature>
<dbReference type="VEuPathDB" id="AmoebaDB:EHI5A_060710"/>
<evidence type="ECO:0000313" key="3">
    <source>
        <dbReference type="Proteomes" id="UP000078387"/>
    </source>
</evidence>
<dbReference type="VEuPathDB" id="AmoebaDB:EHI_062710"/>
<comment type="caution">
    <text evidence="2">The sequence shown here is derived from an EMBL/GenBank/DDBJ whole genome shotgun (WGS) entry which is preliminary data.</text>
</comment>
<sequence>MNNGSHKVHDPKNAEHKRRSRENQALFVNCLIGLLIAVSKKTIGIKCPLKIYKEGSPQYFQIIQIDNFKLKNRKVRSIEEVKIIKTITNEVVKGLSPEQKKMSYCQPGKVGFVRYNWIYPFLTKESFYKFGRNVCELIKEKLVHNTSKQIVFIDNEMVHKINGWVESERGQLSTTETKFQFINQKDIPENEKTESDNTETISEDFDSK</sequence>
<feature type="compositionally biased region" description="Basic and acidic residues" evidence="1">
    <location>
        <begin position="186"/>
        <end position="195"/>
    </location>
</feature>
<dbReference type="Proteomes" id="UP000078387">
    <property type="component" value="Unassembled WGS sequence"/>
</dbReference>
<dbReference type="EMBL" id="BDEQ01000001">
    <property type="protein sequence ID" value="GAT95153.1"/>
    <property type="molecule type" value="Genomic_DNA"/>
</dbReference>
<evidence type="ECO:0000256" key="1">
    <source>
        <dbReference type="SAM" id="MobiDB-lite"/>
    </source>
</evidence>
<protein>
    <submittedName>
        <fullName evidence="2">Uncharacterized protein</fullName>
    </submittedName>
</protein>
<name>A0A5K1U6F0_ENTHI</name>